<feature type="compositionally biased region" description="Polar residues" evidence="1">
    <location>
        <begin position="88"/>
        <end position="108"/>
    </location>
</feature>
<keyword evidence="3" id="KW-1185">Reference proteome</keyword>
<evidence type="ECO:0000313" key="2">
    <source>
        <dbReference type="EMBL" id="KAF0918693.1"/>
    </source>
</evidence>
<evidence type="ECO:0000313" key="3">
    <source>
        <dbReference type="Proteomes" id="UP000479710"/>
    </source>
</evidence>
<protein>
    <submittedName>
        <fullName evidence="2">Uncharacterized protein</fullName>
    </submittedName>
</protein>
<evidence type="ECO:0000256" key="1">
    <source>
        <dbReference type="SAM" id="MobiDB-lite"/>
    </source>
</evidence>
<comment type="caution">
    <text evidence="2">The sequence shown here is derived from an EMBL/GenBank/DDBJ whole genome shotgun (WGS) entry which is preliminary data.</text>
</comment>
<sequence>MKSIAIKSVEVDLPQAREHEDCTDEEDLNKTESSSSSLEMNLNPPCYNDLNPSLPSDGENYPANFDSAPAHMVVDSDPRQDRSVPPRVSTNPSGNIGNTSRAQQSNLEEQIQEHRQVVDQLAAKLDRFINIMTSSSPNPPRVNATPTIVDPQLKELGTVAHHTAPTNDVRRSTSSVHPQHLNIPTTSTPPPITLKDYHDVVEDLVNKRLKQISIEQAPQPMETELEKPYEAWHDLVAFPRGGTHPNFINLMEPVMLENIFHTLKPRAATPPTIHLFSFANSLDP</sequence>
<reference evidence="2 3" key="1">
    <citation type="submission" date="2019-11" db="EMBL/GenBank/DDBJ databases">
        <title>Whole genome sequence of Oryza granulata.</title>
        <authorList>
            <person name="Li W."/>
        </authorList>
    </citation>
    <scope>NUCLEOTIDE SEQUENCE [LARGE SCALE GENOMIC DNA]</scope>
    <source>
        <strain evidence="3">cv. Menghai</strain>
        <tissue evidence="2">Leaf</tissue>
    </source>
</reference>
<dbReference type="EMBL" id="SPHZ02000005">
    <property type="protein sequence ID" value="KAF0918693.1"/>
    <property type="molecule type" value="Genomic_DNA"/>
</dbReference>
<name>A0A6G1E431_9ORYZ</name>
<dbReference type="AlphaFoldDB" id="A0A6G1E431"/>
<gene>
    <name evidence="2" type="ORF">E2562_025819</name>
</gene>
<accession>A0A6G1E431</accession>
<proteinExistence type="predicted"/>
<feature type="region of interest" description="Disordered" evidence="1">
    <location>
        <begin position="167"/>
        <end position="193"/>
    </location>
</feature>
<feature type="region of interest" description="Disordered" evidence="1">
    <location>
        <begin position="1"/>
        <end position="108"/>
    </location>
</feature>
<dbReference type="Proteomes" id="UP000479710">
    <property type="component" value="Unassembled WGS sequence"/>
</dbReference>
<organism evidence="2 3">
    <name type="scientific">Oryza meyeriana var. granulata</name>
    <dbReference type="NCBI Taxonomy" id="110450"/>
    <lineage>
        <taxon>Eukaryota</taxon>
        <taxon>Viridiplantae</taxon>
        <taxon>Streptophyta</taxon>
        <taxon>Embryophyta</taxon>
        <taxon>Tracheophyta</taxon>
        <taxon>Spermatophyta</taxon>
        <taxon>Magnoliopsida</taxon>
        <taxon>Liliopsida</taxon>
        <taxon>Poales</taxon>
        <taxon>Poaceae</taxon>
        <taxon>BOP clade</taxon>
        <taxon>Oryzoideae</taxon>
        <taxon>Oryzeae</taxon>
        <taxon>Oryzinae</taxon>
        <taxon>Oryza</taxon>
        <taxon>Oryza meyeriana</taxon>
    </lineage>
</organism>
<feature type="compositionally biased region" description="Basic and acidic residues" evidence="1">
    <location>
        <begin position="74"/>
        <end position="84"/>
    </location>
</feature>